<keyword evidence="2" id="KW-1185">Reference proteome</keyword>
<protein>
    <submittedName>
        <fullName evidence="1">Uncharacterized protein</fullName>
    </submittedName>
</protein>
<dbReference type="EMBL" id="JAWDJW010002098">
    <property type="protein sequence ID" value="KAK3078211.1"/>
    <property type="molecule type" value="Genomic_DNA"/>
</dbReference>
<comment type="caution">
    <text evidence="1">The sequence shown here is derived from an EMBL/GenBank/DDBJ whole genome shotgun (WGS) entry which is preliminary data.</text>
</comment>
<reference evidence="1" key="1">
    <citation type="submission" date="2024-09" db="EMBL/GenBank/DDBJ databases">
        <title>Black Yeasts Isolated from many extreme environments.</title>
        <authorList>
            <person name="Coleine C."/>
            <person name="Stajich J.E."/>
            <person name="Selbmann L."/>
        </authorList>
    </citation>
    <scope>NUCLEOTIDE SEQUENCE</scope>
    <source>
        <strain evidence="1">CCFEE 5737</strain>
    </source>
</reference>
<organism evidence="1 2">
    <name type="scientific">Coniosporium uncinatum</name>
    <dbReference type="NCBI Taxonomy" id="93489"/>
    <lineage>
        <taxon>Eukaryota</taxon>
        <taxon>Fungi</taxon>
        <taxon>Dikarya</taxon>
        <taxon>Ascomycota</taxon>
        <taxon>Pezizomycotina</taxon>
        <taxon>Dothideomycetes</taxon>
        <taxon>Dothideomycetes incertae sedis</taxon>
        <taxon>Coniosporium</taxon>
    </lineage>
</organism>
<name>A0ACC3DNM9_9PEZI</name>
<dbReference type="Proteomes" id="UP001186974">
    <property type="component" value="Unassembled WGS sequence"/>
</dbReference>
<gene>
    <name evidence="1" type="ORF">LTS18_008147</name>
</gene>
<evidence type="ECO:0000313" key="1">
    <source>
        <dbReference type="EMBL" id="KAK3078211.1"/>
    </source>
</evidence>
<sequence length="672" mass="75884">MDDEEFFAGSKSSFGVPTGSRPNALTLNDLQNLTTFLKNLGFTMYFHGADITAEDQPRDRDTTGSLASYFNVSSSASPRSMESEASKVLAAAEASINIDHLKGLTTGLLRMIYERDSRRKFLPKDHWLMTSQFNMEGFISAVVEEEESRSRVQEEEDEDQDNDHENDNTQDLDNIMMPSLVGTGRTQRQRETDRLQRQQRKASRKRYLQQVAPRLEILQNLPFFIPFTTRVQIFREFVHIDMMKRRRGYADPETWRMMIMHGPGTEDTIERHRADIRRGQEARDAFHAFYGLGEGLKEPIQITFVNQFGEAEAGIDGGGVTKEFLTSVTSEAFKSDTEALFVENDQHLLYPNPAKVDEIQDYCRSSRMSNEDSRSTVTQLLQYYEFLGRIIGKCLYEGILVDINFAPFFLLKWSLTGGKGSAPSESGYRANINDLRDLDEALYQGLLQLKNYPGDVEQDFGLTFSVTDTITTDPKTGSSKTVTRDLKPDGANTPVTNSNRLVYISYMARHRLQNQPFRQTNAFLGGLSTMIQPSWLSMFNQSELQTLVSGTSSSISISDLRANTAYGGLYVIGNDGLEHPTVLLFWRVMESLSDEDRRKVVKFVTSTPRAPLLGFGALVPRFSIRDSGEDEGRLPTTSTCVNLLKLPRYKTLQVLREKLLYAVNSGAGFDLS</sequence>
<evidence type="ECO:0000313" key="2">
    <source>
        <dbReference type="Proteomes" id="UP001186974"/>
    </source>
</evidence>
<proteinExistence type="predicted"/>
<accession>A0ACC3DNM9</accession>